<reference evidence="1 2" key="1">
    <citation type="submission" date="2023-08" db="EMBL/GenBank/DDBJ databases">
        <authorList>
            <person name="Park J.-S."/>
        </authorList>
    </citation>
    <scope>NUCLEOTIDE SEQUENCE [LARGE SCALE GENOMIC DNA]</scope>
    <source>
        <strain evidence="1 2">2205SS18-9</strain>
    </source>
</reference>
<dbReference type="RefSeq" id="WP_305990488.1">
    <property type="nucleotide sequence ID" value="NZ_JAVAMP010000001.1"/>
</dbReference>
<comment type="caution">
    <text evidence="1">The sequence shown here is derived from an EMBL/GenBank/DDBJ whole genome shotgun (WGS) entry which is preliminary data.</text>
</comment>
<proteinExistence type="predicted"/>
<keyword evidence="2" id="KW-1185">Reference proteome</keyword>
<organism evidence="1 2">
    <name type="scientific">Chengkuizengella axinellae</name>
    <dbReference type="NCBI Taxonomy" id="3064388"/>
    <lineage>
        <taxon>Bacteria</taxon>
        <taxon>Bacillati</taxon>
        <taxon>Bacillota</taxon>
        <taxon>Bacilli</taxon>
        <taxon>Bacillales</taxon>
        <taxon>Paenibacillaceae</taxon>
        <taxon>Chengkuizengella</taxon>
    </lineage>
</organism>
<evidence type="ECO:0000313" key="1">
    <source>
        <dbReference type="EMBL" id="MDP5273204.1"/>
    </source>
</evidence>
<dbReference type="Proteomes" id="UP001231941">
    <property type="component" value="Unassembled WGS sequence"/>
</dbReference>
<sequence>MSRLGEIKVSKNEGMLDQLAQIGLELLSYRKKLDDLRRYKEFYEAKYMAKGELDLLLGQVLIPNRFKFIINREKRTVVALRIYNRKVENRSVAKCSPNDVFDEDIGKVIALRRALKFEVPETLFEYWNKNLTIRLEAMHMENKDYIVLQSRVLTVTKINRKTKAEMFGNLRVGSKIELSVPVERAGRNRGTYATYITARNVENNEITIGSFNQLPKLLDAFEFEESE</sequence>
<dbReference type="EMBL" id="JAVAMP010000001">
    <property type="protein sequence ID" value="MDP5273204.1"/>
    <property type="molecule type" value="Genomic_DNA"/>
</dbReference>
<name>A0ABT9IV12_9BACL</name>
<protein>
    <submittedName>
        <fullName evidence="1">Uncharacterized protein</fullName>
    </submittedName>
</protein>
<accession>A0ABT9IV12</accession>
<gene>
    <name evidence="1" type="ORF">Q5Y73_03740</name>
</gene>
<evidence type="ECO:0000313" key="2">
    <source>
        <dbReference type="Proteomes" id="UP001231941"/>
    </source>
</evidence>